<feature type="compositionally biased region" description="Polar residues" evidence="1">
    <location>
        <begin position="76"/>
        <end position="91"/>
    </location>
</feature>
<protein>
    <submittedName>
        <fullName evidence="2">Uncharacterized protein</fullName>
    </submittedName>
</protein>
<evidence type="ECO:0000313" key="3">
    <source>
        <dbReference type="Proteomes" id="UP000887116"/>
    </source>
</evidence>
<keyword evidence="3" id="KW-1185">Reference proteome</keyword>
<organism evidence="2 3">
    <name type="scientific">Trichonephila clavata</name>
    <name type="common">Joro spider</name>
    <name type="synonym">Nephila clavata</name>
    <dbReference type="NCBI Taxonomy" id="2740835"/>
    <lineage>
        <taxon>Eukaryota</taxon>
        <taxon>Metazoa</taxon>
        <taxon>Ecdysozoa</taxon>
        <taxon>Arthropoda</taxon>
        <taxon>Chelicerata</taxon>
        <taxon>Arachnida</taxon>
        <taxon>Araneae</taxon>
        <taxon>Araneomorphae</taxon>
        <taxon>Entelegynae</taxon>
        <taxon>Araneoidea</taxon>
        <taxon>Nephilidae</taxon>
        <taxon>Trichonephila</taxon>
    </lineage>
</organism>
<dbReference type="EMBL" id="BMAO01022421">
    <property type="protein sequence ID" value="GFQ81874.1"/>
    <property type="molecule type" value="Genomic_DNA"/>
</dbReference>
<accession>A0A8X6KR05</accession>
<dbReference type="Proteomes" id="UP000887116">
    <property type="component" value="Unassembled WGS sequence"/>
</dbReference>
<name>A0A8X6KR05_TRICU</name>
<evidence type="ECO:0000256" key="1">
    <source>
        <dbReference type="SAM" id="MobiDB-lite"/>
    </source>
</evidence>
<gene>
    <name evidence="2" type="ORF">TNCT_358561</name>
</gene>
<evidence type="ECO:0000313" key="2">
    <source>
        <dbReference type="EMBL" id="GFQ81874.1"/>
    </source>
</evidence>
<sequence length="237" mass="26710">MTGTLTLSESFVSDMDWEDTEVHVEEMECETICTHDSEFMNWEDIPQVGACKRSKENATPAQPKKVSVTLDPKPNPTLQGTPPTPQKGSPFSSEFIRHKIRSKPKVSIPQVPKLYEFRICSVALRKRAGYFCCGRVDPRPSHQRTTLISFHPISRQKADGPISYRSAREGDVARLDFPGAVQNERGGVREGRTALEEQQVADLQVVFLGQRCSPINGEQRLTGYFEMRSVFLLQIVK</sequence>
<reference evidence="2" key="1">
    <citation type="submission" date="2020-07" db="EMBL/GenBank/DDBJ databases">
        <title>Multicomponent nature underlies the extraordinary mechanical properties of spider dragline silk.</title>
        <authorList>
            <person name="Kono N."/>
            <person name="Nakamura H."/>
            <person name="Mori M."/>
            <person name="Yoshida Y."/>
            <person name="Ohtoshi R."/>
            <person name="Malay A.D."/>
            <person name="Moran D.A.P."/>
            <person name="Tomita M."/>
            <person name="Numata K."/>
            <person name="Arakawa K."/>
        </authorList>
    </citation>
    <scope>NUCLEOTIDE SEQUENCE</scope>
</reference>
<dbReference type="AlphaFoldDB" id="A0A8X6KR05"/>
<comment type="caution">
    <text evidence="2">The sequence shown here is derived from an EMBL/GenBank/DDBJ whole genome shotgun (WGS) entry which is preliminary data.</text>
</comment>
<feature type="region of interest" description="Disordered" evidence="1">
    <location>
        <begin position="55"/>
        <end position="91"/>
    </location>
</feature>
<proteinExistence type="predicted"/>